<dbReference type="STRING" id="589382.SAMN04489721_2148"/>
<evidence type="ECO:0000259" key="1">
    <source>
        <dbReference type="Pfam" id="PF19502"/>
    </source>
</evidence>
<proteinExistence type="predicted"/>
<evidence type="ECO:0000313" key="5">
    <source>
        <dbReference type="Proteomes" id="UP000893823"/>
    </source>
</evidence>
<sequence>MTRFERDELVVGLRHLVSTLNERGQRSGIGIVGGAALALRYFDREATVDIDARLIGDHELVLEAGRAIAEANGWPDDWLNDKAAGFVPDYGRRSTEWETLHDDGVVVIQVASAEALLAMKLRANRPGRDDTDIAKLMAICDIRTLDAAEELYEDFYSGEALPDRAVRMVTRIIEVGLPPTPEPPPAPEIG</sequence>
<accession>A0A1H1W4Q3</accession>
<dbReference type="Pfam" id="PF19502">
    <property type="entry name" value="DUF6036"/>
    <property type="match status" value="1"/>
</dbReference>
<dbReference type="RefSeq" id="WP_092672038.1">
    <property type="nucleotide sequence ID" value="NZ_BMDN01000001.1"/>
</dbReference>
<dbReference type="EMBL" id="LT629755">
    <property type="protein sequence ID" value="SDS91486.1"/>
    <property type="molecule type" value="Genomic_DNA"/>
</dbReference>
<evidence type="ECO:0000313" key="4">
    <source>
        <dbReference type="Proteomes" id="UP000199482"/>
    </source>
</evidence>
<dbReference type="AlphaFoldDB" id="A0A1H1W4Q3"/>
<reference evidence="2" key="3">
    <citation type="submission" date="2022-06" db="EMBL/GenBank/DDBJ databases">
        <title>Genomic Encyclopedia of Type Strains, Phase III (KMG-III): the genomes of soil and plant-associated and newly described type strains.</title>
        <authorList>
            <person name="Whitman W."/>
        </authorList>
    </citation>
    <scope>NUCLEOTIDE SEQUENCE</scope>
    <source>
        <strain evidence="2">CPCC 202695</strain>
    </source>
</reference>
<gene>
    <name evidence="2" type="ORF">BCL57_000219</name>
    <name evidence="3" type="ORF">SAMN04489721_2148</name>
</gene>
<organism evidence="3 4">
    <name type="scientific">Agromyces flavus</name>
    <dbReference type="NCBI Taxonomy" id="589382"/>
    <lineage>
        <taxon>Bacteria</taxon>
        <taxon>Bacillati</taxon>
        <taxon>Actinomycetota</taxon>
        <taxon>Actinomycetes</taxon>
        <taxon>Micrococcales</taxon>
        <taxon>Microbacteriaceae</taxon>
        <taxon>Agromyces</taxon>
    </lineage>
</organism>
<dbReference type="OrthoDB" id="4376297at2"/>
<reference evidence="3" key="1">
    <citation type="submission" date="2016-10" db="EMBL/GenBank/DDBJ databases">
        <authorList>
            <person name="de Groot N.N."/>
        </authorList>
    </citation>
    <scope>NUCLEOTIDE SEQUENCE [LARGE SCALE GENOMIC DNA]</scope>
    <source>
        <strain evidence="3">CPCC 202695</strain>
    </source>
</reference>
<feature type="domain" description="DUF6036" evidence="1">
    <location>
        <begin position="16"/>
        <end position="147"/>
    </location>
</feature>
<protein>
    <recommendedName>
        <fullName evidence="1">DUF6036 domain-containing protein</fullName>
    </recommendedName>
</protein>
<evidence type="ECO:0000313" key="2">
    <source>
        <dbReference type="EMBL" id="MCP2366077.1"/>
    </source>
</evidence>
<keyword evidence="5" id="KW-1185">Reference proteome</keyword>
<dbReference type="Proteomes" id="UP000199482">
    <property type="component" value="Chromosome I"/>
</dbReference>
<evidence type="ECO:0000313" key="3">
    <source>
        <dbReference type="EMBL" id="SDS91486.1"/>
    </source>
</evidence>
<dbReference type="Proteomes" id="UP000893823">
    <property type="component" value="Unassembled WGS sequence"/>
</dbReference>
<dbReference type="InterPro" id="IPR045792">
    <property type="entry name" value="DUF6036"/>
</dbReference>
<dbReference type="EMBL" id="SODL02000001">
    <property type="protein sequence ID" value="MCP2366077.1"/>
    <property type="molecule type" value="Genomic_DNA"/>
</dbReference>
<reference evidence="4" key="2">
    <citation type="submission" date="2016-10" db="EMBL/GenBank/DDBJ databases">
        <authorList>
            <person name="Varghese N."/>
            <person name="Submissions S."/>
        </authorList>
    </citation>
    <scope>NUCLEOTIDE SEQUENCE [LARGE SCALE GENOMIC DNA]</scope>
    <source>
        <strain evidence="4">CPCC 202695</strain>
    </source>
</reference>
<name>A0A1H1W4Q3_9MICO</name>